<dbReference type="PANTHER" id="PTHR46847">
    <property type="entry name" value="D-ALLOSE-BINDING PERIPLASMIC PROTEIN-RELATED"/>
    <property type="match status" value="1"/>
</dbReference>
<dbReference type="GO" id="GO:0030246">
    <property type="term" value="F:carbohydrate binding"/>
    <property type="evidence" value="ECO:0007669"/>
    <property type="project" value="UniProtKB-ARBA"/>
</dbReference>
<comment type="similarity">
    <text evidence="2">Belongs to the bacterial solute-binding protein 2 family.</text>
</comment>
<feature type="signal peptide" evidence="4">
    <location>
        <begin position="1"/>
        <end position="24"/>
    </location>
</feature>
<reference evidence="6" key="1">
    <citation type="submission" date="2022-07" db="EMBL/GenBank/DDBJ databases">
        <title>Enhanced cultured diversity of the mouse gut microbiota enables custom-made synthetic communities.</title>
        <authorList>
            <person name="Afrizal A."/>
        </authorList>
    </citation>
    <scope>NUCLEOTIDE SEQUENCE</scope>
    <source>
        <strain evidence="6">DSM 28593</strain>
    </source>
</reference>
<name>A0AAE3HDF5_9FIRM</name>
<dbReference type="PANTHER" id="PTHR46847:SF1">
    <property type="entry name" value="D-ALLOSE-BINDING PERIPLASMIC PROTEIN-RELATED"/>
    <property type="match status" value="1"/>
</dbReference>
<dbReference type="SUPFAM" id="SSF53822">
    <property type="entry name" value="Periplasmic binding protein-like I"/>
    <property type="match status" value="1"/>
</dbReference>
<dbReference type="Proteomes" id="UP001205748">
    <property type="component" value="Unassembled WGS sequence"/>
</dbReference>
<keyword evidence="7" id="KW-1185">Reference proteome</keyword>
<feature type="domain" description="Periplasmic binding protein" evidence="5">
    <location>
        <begin position="47"/>
        <end position="297"/>
    </location>
</feature>
<feature type="chain" id="PRO_5042066789" evidence="4">
    <location>
        <begin position="25"/>
        <end position="312"/>
    </location>
</feature>
<dbReference type="NCBIfam" id="NF007936">
    <property type="entry name" value="PRK10653.1"/>
    <property type="match status" value="1"/>
</dbReference>
<dbReference type="InterPro" id="IPR025997">
    <property type="entry name" value="SBP_2_dom"/>
</dbReference>
<dbReference type="Pfam" id="PF13407">
    <property type="entry name" value="Peripla_BP_4"/>
    <property type="match status" value="1"/>
</dbReference>
<evidence type="ECO:0000256" key="4">
    <source>
        <dbReference type="SAM" id="SignalP"/>
    </source>
</evidence>
<keyword evidence="3 4" id="KW-0732">Signal</keyword>
<dbReference type="PROSITE" id="PS51257">
    <property type="entry name" value="PROKAR_LIPOPROTEIN"/>
    <property type="match status" value="1"/>
</dbReference>
<evidence type="ECO:0000313" key="7">
    <source>
        <dbReference type="Proteomes" id="UP001205748"/>
    </source>
</evidence>
<dbReference type="RefSeq" id="WP_257529818.1">
    <property type="nucleotide sequence ID" value="NZ_JANKAS010000003.1"/>
</dbReference>
<comment type="subcellular location">
    <subcellularLocation>
        <location evidence="1">Cell envelope</location>
    </subcellularLocation>
</comment>
<evidence type="ECO:0000256" key="2">
    <source>
        <dbReference type="ARBA" id="ARBA00007639"/>
    </source>
</evidence>
<dbReference type="CDD" id="cd06323">
    <property type="entry name" value="PBP1_ribose_binding"/>
    <property type="match status" value="1"/>
</dbReference>
<dbReference type="InterPro" id="IPR028082">
    <property type="entry name" value="Peripla_BP_I"/>
</dbReference>
<sequence>MKRIKKVFALLLILVLAVGFFGCSNEQGDKAPEGEESTAGEQSSAKIGLVVSTLNNPFFVDLRDGAQAKADELGVELVVLDSQDDAAKELANVEDLITQKVDLIMINPTDSDAVGSAVAAANEAGIPVVTLDRSASSGEVVAHIASDNVAGGEMAGEFIIEKLEGAGKVVELEGIPGASAARERGEGFNKAIGESDIEVVAKQTANFDRAEGLSVMENILQAQPEIDAVFAHNDEMALGALEAIKSSGKEIMVVGFDATDDAVAAVKDGSMAATVQQLPKEIGGQGVEAAMKVIAGESLEDYIPVDLALVKE</sequence>
<accession>A0AAE3HDF5</accession>
<gene>
    <name evidence="6" type="primary">rbsB</name>
    <name evidence="6" type="ORF">NSA47_05010</name>
</gene>
<evidence type="ECO:0000313" key="6">
    <source>
        <dbReference type="EMBL" id="MCR1898347.1"/>
    </source>
</evidence>
<proteinExistence type="inferred from homology"/>
<evidence type="ECO:0000256" key="3">
    <source>
        <dbReference type="ARBA" id="ARBA00022729"/>
    </source>
</evidence>
<evidence type="ECO:0000259" key="5">
    <source>
        <dbReference type="Pfam" id="PF13407"/>
    </source>
</evidence>
<dbReference type="GO" id="GO:0030313">
    <property type="term" value="C:cell envelope"/>
    <property type="evidence" value="ECO:0007669"/>
    <property type="project" value="UniProtKB-SubCell"/>
</dbReference>
<evidence type="ECO:0000256" key="1">
    <source>
        <dbReference type="ARBA" id="ARBA00004196"/>
    </source>
</evidence>
<dbReference type="Gene3D" id="3.40.50.2300">
    <property type="match status" value="2"/>
</dbReference>
<protein>
    <submittedName>
        <fullName evidence="6">Ribose ABC transporter substrate-binding protein RbsB</fullName>
    </submittedName>
</protein>
<dbReference type="EMBL" id="JANKAS010000003">
    <property type="protein sequence ID" value="MCR1898347.1"/>
    <property type="molecule type" value="Genomic_DNA"/>
</dbReference>
<organism evidence="6 7">
    <name type="scientific">Irregularibacter muris</name>
    <dbReference type="NCBI Taxonomy" id="1796619"/>
    <lineage>
        <taxon>Bacteria</taxon>
        <taxon>Bacillati</taxon>
        <taxon>Bacillota</taxon>
        <taxon>Clostridia</taxon>
        <taxon>Eubacteriales</taxon>
        <taxon>Eubacteriaceae</taxon>
        <taxon>Irregularibacter</taxon>
    </lineage>
</organism>
<dbReference type="AlphaFoldDB" id="A0AAE3HDF5"/>
<comment type="caution">
    <text evidence="6">The sequence shown here is derived from an EMBL/GenBank/DDBJ whole genome shotgun (WGS) entry which is preliminary data.</text>
</comment>